<accession>A0A6J6MY32</accession>
<evidence type="ECO:0000313" key="2">
    <source>
        <dbReference type="EMBL" id="CAB4679271.1"/>
    </source>
</evidence>
<dbReference type="Gene3D" id="2.20.28.270">
    <property type="entry name" value="RNA polymerase-binding protein A"/>
    <property type="match status" value="1"/>
</dbReference>
<proteinExistence type="inferred from homology"/>
<protein>
    <submittedName>
        <fullName evidence="2">Unannotated protein</fullName>
    </submittedName>
</protein>
<name>A0A6J6MY32_9ZZZZ</name>
<organism evidence="2">
    <name type="scientific">freshwater metagenome</name>
    <dbReference type="NCBI Taxonomy" id="449393"/>
    <lineage>
        <taxon>unclassified sequences</taxon>
        <taxon>metagenomes</taxon>
        <taxon>ecological metagenomes</taxon>
    </lineage>
</organism>
<dbReference type="HAMAP" id="MF_01483">
    <property type="entry name" value="RbpA"/>
    <property type="match status" value="1"/>
</dbReference>
<dbReference type="AlphaFoldDB" id="A0A6J6MY32"/>
<dbReference type="EMBL" id="CAEZXK010000002">
    <property type="protein sequence ID" value="CAB4679271.1"/>
    <property type="molecule type" value="Genomic_DNA"/>
</dbReference>
<dbReference type="Pfam" id="PF13397">
    <property type="entry name" value="RbpA"/>
    <property type="match status" value="1"/>
</dbReference>
<feature type="region of interest" description="Disordered" evidence="1">
    <location>
        <begin position="1"/>
        <end position="21"/>
    </location>
</feature>
<dbReference type="InterPro" id="IPR038638">
    <property type="entry name" value="RbpA_sf"/>
</dbReference>
<gene>
    <name evidence="2" type="ORF">UFOPK2370_00145</name>
</gene>
<sequence>MATNGGSAIRGSRVGAGPMGEEDRGFKADRIVRNYYCVMGHVQSPAFASNVEIEELPVEIDCPNCGLPAGLDQANPPSNAKHEPYKTHLAYVKERRSELEAKQLLEEAIALIKAKRIAAAAAALAAEKLEKAAAKKSAAKK</sequence>
<reference evidence="2" key="1">
    <citation type="submission" date="2020-05" db="EMBL/GenBank/DDBJ databases">
        <authorList>
            <person name="Chiriac C."/>
            <person name="Salcher M."/>
            <person name="Ghai R."/>
            <person name="Kavagutti S V."/>
        </authorList>
    </citation>
    <scope>NUCLEOTIDE SEQUENCE</scope>
</reference>
<dbReference type="GO" id="GO:0045893">
    <property type="term" value="P:positive regulation of DNA-templated transcription"/>
    <property type="evidence" value="ECO:0007669"/>
    <property type="project" value="InterPro"/>
</dbReference>
<dbReference type="InterPro" id="IPR025182">
    <property type="entry name" value="RNApol-bd_RbpA"/>
</dbReference>
<evidence type="ECO:0000256" key="1">
    <source>
        <dbReference type="SAM" id="MobiDB-lite"/>
    </source>
</evidence>
<dbReference type="GO" id="GO:0001000">
    <property type="term" value="F:bacterial-type RNA polymerase core enzyme binding"/>
    <property type="evidence" value="ECO:0007669"/>
    <property type="project" value="InterPro"/>
</dbReference>